<protein>
    <submittedName>
        <fullName evidence="1">Uncharacterized protein</fullName>
    </submittedName>
</protein>
<dbReference type="AlphaFoldDB" id="A0A383F881"/>
<dbReference type="EMBL" id="UINC01232099">
    <property type="protein sequence ID" value="SVE64920.1"/>
    <property type="molecule type" value="Genomic_DNA"/>
</dbReference>
<gene>
    <name evidence="1" type="ORF">METZ01_LOCUS517774</name>
</gene>
<sequence>MTGGNDKMDVGVSTVLSAHYPALA</sequence>
<accession>A0A383F881</accession>
<reference evidence="1" key="1">
    <citation type="submission" date="2018-05" db="EMBL/GenBank/DDBJ databases">
        <authorList>
            <person name="Lanie J.A."/>
            <person name="Ng W.-L."/>
            <person name="Kazmierczak K.M."/>
            <person name="Andrzejewski T.M."/>
            <person name="Davidsen T.M."/>
            <person name="Wayne K.J."/>
            <person name="Tettelin H."/>
            <person name="Glass J.I."/>
            <person name="Rusch D."/>
            <person name="Podicherti R."/>
            <person name="Tsui H.-C.T."/>
            <person name="Winkler M.E."/>
        </authorList>
    </citation>
    <scope>NUCLEOTIDE SEQUENCE</scope>
</reference>
<proteinExistence type="predicted"/>
<name>A0A383F881_9ZZZZ</name>
<evidence type="ECO:0000313" key="1">
    <source>
        <dbReference type="EMBL" id="SVE64920.1"/>
    </source>
</evidence>
<organism evidence="1">
    <name type="scientific">marine metagenome</name>
    <dbReference type="NCBI Taxonomy" id="408172"/>
    <lineage>
        <taxon>unclassified sequences</taxon>
        <taxon>metagenomes</taxon>
        <taxon>ecological metagenomes</taxon>
    </lineage>
</organism>